<reference evidence="2" key="2">
    <citation type="submission" date="2018-04" db="EMBL/GenBank/DDBJ databases">
        <title>OnivRS2 (Oryza nivara Reference Sequence Version 2).</title>
        <authorList>
            <person name="Zhang J."/>
            <person name="Kudrna D."/>
            <person name="Lee S."/>
            <person name="Talag J."/>
            <person name="Rajasekar S."/>
            <person name="Welchert J."/>
            <person name="Hsing Y.-I."/>
            <person name="Wing R.A."/>
        </authorList>
    </citation>
    <scope>NUCLEOTIDE SEQUENCE [LARGE SCALE GENOMIC DNA]</scope>
    <source>
        <strain evidence="2">SL10</strain>
    </source>
</reference>
<organism evidence="2">
    <name type="scientific">Oryza nivara</name>
    <name type="common">Indian wild rice</name>
    <name type="synonym">Oryza sativa f. spontanea</name>
    <dbReference type="NCBI Taxonomy" id="4536"/>
    <lineage>
        <taxon>Eukaryota</taxon>
        <taxon>Viridiplantae</taxon>
        <taxon>Streptophyta</taxon>
        <taxon>Embryophyta</taxon>
        <taxon>Tracheophyta</taxon>
        <taxon>Spermatophyta</taxon>
        <taxon>Magnoliopsida</taxon>
        <taxon>Liliopsida</taxon>
        <taxon>Poales</taxon>
        <taxon>Poaceae</taxon>
        <taxon>BOP clade</taxon>
        <taxon>Oryzoideae</taxon>
        <taxon>Oryzeae</taxon>
        <taxon>Oryzinae</taxon>
        <taxon>Oryza</taxon>
    </lineage>
</organism>
<accession>A0A0E0IYN1</accession>
<feature type="compositionally biased region" description="Basic and acidic residues" evidence="1">
    <location>
        <begin position="11"/>
        <end position="26"/>
    </location>
</feature>
<dbReference type="AlphaFoldDB" id="A0A0E0IYN1"/>
<evidence type="ECO:0000313" key="2">
    <source>
        <dbReference type="EnsemblPlants" id="ONIVA11G04180.1"/>
    </source>
</evidence>
<evidence type="ECO:0000313" key="3">
    <source>
        <dbReference type="Proteomes" id="UP000006591"/>
    </source>
</evidence>
<sequence length="162" mass="16254">MVAAYWGGTSERGRDDPVTGGEERGIDGGVEGVDLADPLVACNDGGEGRANGVDALNAVEVGGVDGGGQHPHAHITVANLRRGSSATLRTLSGGPWWSGRLWRAGTSRRLALAVVVSRFVVDATAAALPLPVSAQVEAASPRPAADDVVAAVTAAASPVAGR</sequence>
<evidence type="ECO:0000256" key="1">
    <source>
        <dbReference type="SAM" id="MobiDB-lite"/>
    </source>
</evidence>
<dbReference type="Gramene" id="ONIVA11G04180.1">
    <property type="protein sequence ID" value="ONIVA11G04180.1"/>
    <property type="gene ID" value="ONIVA11G04180"/>
</dbReference>
<dbReference type="EnsemblPlants" id="ONIVA11G04180.1">
    <property type="protein sequence ID" value="ONIVA11G04180.1"/>
    <property type="gene ID" value="ONIVA11G04180"/>
</dbReference>
<reference evidence="2" key="1">
    <citation type="submission" date="2015-04" db="UniProtKB">
        <authorList>
            <consortium name="EnsemblPlants"/>
        </authorList>
    </citation>
    <scope>IDENTIFICATION</scope>
    <source>
        <strain evidence="2">SL10</strain>
    </source>
</reference>
<name>A0A0E0IYN1_ORYNI</name>
<proteinExistence type="predicted"/>
<keyword evidence="3" id="KW-1185">Reference proteome</keyword>
<feature type="region of interest" description="Disordered" evidence="1">
    <location>
        <begin position="1"/>
        <end position="29"/>
    </location>
</feature>
<dbReference type="Proteomes" id="UP000006591">
    <property type="component" value="Chromosome 11"/>
</dbReference>
<protein>
    <submittedName>
        <fullName evidence="2">Uncharacterized protein</fullName>
    </submittedName>
</protein>
<dbReference type="HOGENOM" id="CLU_1638078_0_0_1"/>